<dbReference type="InterPro" id="IPR051657">
    <property type="entry name" value="RNF168/RNF169_E3_ubiq-ligase"/>
</dbReference>
<feature type="compositionally biased region" description="Basic and acidic residues" evidence="14">
    <location>
        <begin position="668"/>
        <end position="681"/>
    </location>
</feature>
<organism evidence="17 18">
    <name type="scientific">Vitrella brassicaformis (strain CCMP3155)</name>
    <dbReference type="NCBI Taxonomy" id="1169540"/>
    <lineage>
        <taxon>Eukaryota</taxon>
        <taxon>Sar</taxon>
        <taxon>Alveolata</taxon>
        <taxon>Colpodellida</taxon>
        <taxon>Vitrellaceae</taxon>
        <taxon>Vitrella</taxon>
    </lineage>
</organism>
<comment type="subcellular location">
    <subcellularLocation>
        <location evidence="2">Nucleus</location>
    </subcellularLocation>
</comment>
<dbReference type="SMART" id="SM00184">
    <property type="entry name" value="RING"/>
    <property type="match status" value="1"/>
</dbReference>
<dbReference type="Proteomes" id="UP000041254">
    <property type="component" value="Unassembled WGS sequence"/>
</dbReference>
<protein>
    <recommendedName>
        <fullName evidence="5">E3 ubiquitin-protein ligase CHFR</fullName>
        <ecNumber evidence="4">2.3.2.27</ecNumber>
    </recommendedName>
</protein>
<dbReference type="Gene3D" id="3.30.40.10">
    <property type="entry name" value="Zinc/RING finger domain, C3HC4 (zinc finger)"/>
    <property type="match status" value="1"/>
</dbReference>
<proteinExistence type="inferred from homology"/>
<evidence type="ECO:0000259" key="15">
    <source>
        <dbReference type="PROSITE" id="PS50006"/>
    </source>
</evidence>
<evidence type="ECO:0000313" key="18">
    <source>
        <dbReference type="Proteomes" id="UP000041254"/>
    </source>
</evidence>
<comment type="similarity">
    <text evidence="3">Belongs to the CHFR family.</text>
</comment>
<dbReference type="CDD" id="cd00060">
    <property type="entry name" value="FHA"/>
    <property type="match status" value="2"/>
</dbReference>
<gene>
    <name evidence="17" type="ORF">Vbra_11984</name>
</gene>
<evidence type="ECO:0000256" key="12">
    <source>
        <dbReference type="ARBA" id="ARBA00023242"/>
    </source>
</evidence>
<feature type="compositionally biased region" description="Low complexity" evidence="14">
    <location>
        <begin position="1207"/>
        <end position="1221"/>
    </location>
</feature>
<dbReference type="SUPFAM" id="SSF49879">
    <property type="entry name" value="SMAD/FHA domain"/>
    <property type="match status" value="2"/>
</dbReference>
<evidence type="ECO:0000256" key="9">
    <source>
        <dbReference type="ARBA" id="ARBA00022771"/>
    </source>
</evidence>
<evidence type="ECO:0000256" key="4">
    <source>
        <dbReference type="ARBA" id="ARBA00012483"/>
    </source>
</evidence>
<dbReference type="GO" id="GO:0061630">
    <property type="term" value="F:ubiquitin protein ligase activity"/>
    <property type="evidence" value="ECO:0007669"/>
    <property type="project" value="UniProtKB-EC"/>
</dbReference>
<name>A0A0G4EI56_VITBC</name>
<keyword evidence="8" id="KW-0227">DNA damage</keyword>
<dbReference type="PROSITE" id="PS50089">
    <property type="entry name" value="ZF_RING_2"/>
    <property type="match status" value="1"/>
</dbReference>
<evidence type="ECO:0000259" key="16">
    <source>
        <dbReference type="PROSITE" id="PS50089"/>
    </source>
</evidence>
<dbReference type="PhylomeDB" id="A0A0G4EI56"/>
<dbReference type="OrthoDB" id="6105938at2759"/>
<feature type="domain" description="FHA" evidence="15">
    <location>
        <begin position="756"/>
        <end position="816"/>
    </location>
</feature>
<feature type="compositionally biased region" description="Pro residues" evidence="14">
    <location>
        <begin position="928"/>
        <end position="938"/>
    </location>
</feature>
<evidence type="ECO:0000256" key="6">
    <source>
        <dbReference type="ARBA" id="ARBA00022679"/>
    </source>
</evidence>
<dbReference type="PROSITE" id="PS50006">
    <property type="entry name" value="FHA_DOMAIN"/>
    <property type="match status" value="1"/>
</dbReference>
<feature type="compositionally biased region" description="Gly residues" evidence="14">
    <location>
        <begin position="875"/>
        <end position="884"/>
    </location>
</feature>
<dbReference type="GO" id="GO:0031491">
    <property type="term" value="F:nucleosome binding"/>
    <property type="evidence" value="ECO:0007669"/>
    <property type="project" value="TreeGrafter"/>
</dbReference>
<feature type="compositionally biased region" description="Low complexity" evidence="14">
    <location>
        <begin position="11"/>
        <end position="25"/>
    </location>
</feature>
<feature type="region of interest" description="Disordered" evidence="14">
    <location>
        <begin position="1248"/>
        <end position="1316"/>
    </location>
</feature>
<keyword evidence="12" id="KW-0539">Nucleus</keyword>
<dbReference type="Pfam" id="PF15227">
    <property type="entry name" value="zf-C3HC4_4"/>
    <property type="match status" value="1"/>
</dbReference>
<feature type="domain" description="RING-type" evidence="16">
    <location>
        <begin position="66"/>
        <end position="105"/>
    </location>
</feature>
<evidence type="ECO:0000256" key="1">
    <source>
        <dbReference type="ARBA" id="ARBA00000900"/>
    </source>
</evidence>
<feature type="compositionally biased region" description="Gly residues" evidence="14">
    <location>
        <begin position="709"/>
        <end position="723"/>
    </location>
</feature>
<dbReference type="SUPFAM" id="SSF57850">
    <property type="entry name" value="RING/U-box"/>
    <property type="match status" value="1"/>
</dbReference>
<dbReference type="VEuPathDB" id="CryptoDB:Vbra_11984"/>
<dbReference type="InParanoid" id="A0A0G4EI56"/>
<feature type="compositionally biased region" description="Low complexity" evidence="14">
    <location>
        <begin position="939"/>
        <end position="977"/>
    </location>
</feature>
<dbReference type="Gene3D" id="2.60.200.20">
    <property type="match status" value="2"/>
</dbReference>
<dbReference type="GO" id="GO:0035861">
    <property type="term" value="C:site of double-strand break"/>
    <property type="evidence" value="ECO:0007669"/>
    <property type="project" value="TreeGrafter"/>
</dbReference>
<evidence type="ECO:0000256" key="5">
    <source>
        <dbReference type="ARBA" id="ARBA00017908"/>
    </source>
</evidence>
<evidence type="ECO:0000256" key="3">
    <source>
        <dbReference type="ARBA" id="ARBA00005797"/>
    </source>
</evidence>
<dbReference type="PANTHER" id="PTHR23328">
    <property type="entry name" value="RING-TYPE DOMAIN-CONTAINING PROTEIN"/>
    <property type="match status" value="1"/>
</dbReference>
<dbReference type="Pfam" id="PF00498">
    <property type="entry name" value="FHA"/>
    <property type="match status" value="2"/>
</dbReference>
<dbReference type="InterPro" id="IPR001841">
    <property type="entry name" value="Znf_RING"/>
</dbReference>
<dbReference type="GO" id="GO:0006302">
    <property type="term" value="P:double-strand break repair"/>
    <property type="evidence" value="ECO:0007669"/>
    <property type="project" value="TreeGrafter"/>
</dbReference>
<feature type="compositionally biased region" description="Polar residues" evidence="14">
    <location>
        <begin position="1196"/>
        <end position="1206"/>
    </location>
</feature>
<keyword evidence="11" id="KW-0862">Zinc</keyword>
<evidence type="ECO:0000256" key="10">
    <source>
        <dbReference type="ARBA" id="ARBA00022786"/>
    </source>
</evidence>
<accession>A0A0G4EI56</accession>
<comment type="catalytic activity">
    <reaction evidence="1">
        <text>S-ubiquitinyl-[E2 ubiquitin-conjugating enzyme]-L-cysteine + [acceptor protein]-L-lysine = [E2 ubiquitin-conjugating enzyme]-L-cysteine + N(6)-ubiquitinyl-[acceptor protein]-L-lysine.</text>
        <dbReference type="EC" id="2.3.2.27"/>
    </reaction>
</comment>
<dbReference type="PROSITE" id="PS00518">
    <property type="entry name" value="ZF_RING_1"/>
    <property type="match status" value="1"/>
</dbReference>
<feature type="region of interest" description="Disordered" evidence="14">
    <location>
        <begin position="859"/>
        <end position="884"/>
    </location>
</feature>
<dbReference type="OMA" id="FINTHPP"/>
<feature type="compositionally biased region" description="Basic and acidic residues" evidence="14">
    <location>
        <begin position="526"/>
        <end position="548"/>
    </location>
</feature>
<keyword evidence="7" id="KW-0479">Metal-binding</keyword>
<feature type="region of interest" description="Disordered" evidence="14">
    <location>
        <begin position="925"/>
        <end position="1050"/>
    </location>
</feature>
<evidence type="ECO:0000256" key="2">
    <source>
        <dbReference type="ARBA" id="ARBA00004123"/>
    </source>
</evidence>
<dbReference type="InterPro" id="IPR013083">
    <property type="entry name" value="Znf_RING/FYVE/PHD"/>
</dbReference>
<evidence type="ECO:0000313" key="17">
    <source>
        <dbReference type="EMBL" id="CEL95661.1"/>
    </source>
</evidence>
<dbReference type="GO" id="GO:0005634">
    <property type="term" value="C:nucleus"/>
    <property type="evidence" value="ECO:0007669"/>
    <property type="project" value="UniProtKB-SubCell"/>
</dbReference>
<dbReference type="EC" id="2.3.2.27" evidence="4"/>
<evidence type="ECO:0000256" key="7">
    <source>
        <dbReference type="ARBA" id="ARBA00022723"/>
    </source>
</evidence>
<feature type="region of interest" description="Disordered" evidence="14">
    <location>
        <begin position="382"/>
        <end position="724"/>
    </location>
</feature>
<sequence length="1316" mass="139361">MDSQPDGQERPGPAAADAVGAAGDAEMATPSPEATPNEASAEERPVVVAKRGKDDPVSKIQSELMCPICLDFFQLPVTMNCGHTFCKYCISHNAQRDRGICPVCRRPLGEALNVNTVIQSLIGSLGFKRKAEPDRPLFDPGSIPPVEESWWFATFIKPQVSLSLFLRIFFADAELSSVFFDDLQACVVDYFESSQRWSRDRWIFCQADCETFCKEVGWNKNDAEGSKMRLQDWVESYIDHKPEITPPRDQFRVTLRILPDRIHRIEAQTYDSALIPHNLPWDAGRHQHSTIHMSHPSVSLSHLMFFRMPDDQLGVVDCGSTIGTMIKVNGECAIQTGDVIHIGDRLEVDVTITQSNTGSPFKGFRWSPSRKSVLDVISQEGGTPFVYGGEQLDRPEGMAAGQPSIDSPQHINDAPSPAVGAGDAAPEADGQPQSSPDQPGDTDRPETRQADNNNGGSAAASSAGAGGAGVVSGHLGAPQPPHLSISSPALDPSQAGSDDLSPQLTHHPGQAQTDNEMINDNVDMMAGERPDHQQDVMMHAEGDRRTEDSSGGVMMDADGGQGQVKSEGGEGDKMVAMAGGAASSSSAAAGQGQEEPKMHDGEVEGPGGVAEEDDHMPISNEGNEPVDMMDQGDASPAPPPQQQQQQEEEPAVLRSPPGMQVDLPVADDQQHRGEGNGRDGGEGEADVDGERMEEAAQEGQVPAIPGVGVTSGGGAAGAAGSGEGLPPPTDCVDLESHLRIVVRGGDIDMWIDPRGVVLGRGPHAQSSYKKVSVTANNGYVSREHCLIFYDGDRPAGEKWVLRDMSTLGTFLRVKPYGDPVPILRGSQFKAGQCKIEVGIGNNAAENPYYEYPPYGNNYGVNGNGPGGDGQDDQDNGGGGGGGPNGMAGGGNYLMPYSPNRNYYGQYGAGDNMQPQYDMALAAAAGYPPYNPQQPPGPGNPNQGNNQDPNQPNNGSGGDHQQQQQGQGQWGPPHGGMYPMPPQWSMGGFQPTPFPRLDQPNDAAAAAAAAAAVPGQMGSPQQQGMQGDQQQRSMFPPGMAMSRDPNQNPMPRDQNGLILGNIFINTHPPSHPLAMPHPSDSPAGGPLAPHSDFAAWLPQQQMAGPPGPGGMTSRAWQGMQPNRQGMQPPAAPAMMDGNFMGMGAPGSVPLPMSSWPNQLDQQQQGVPVERGSGVDRSSTMMGHEGEVSVMPPEVSAMSPQSANEQSQAAARGPVAAAAAAGAGHHDGSMHQGGMLHMMEQQQHDFFVQSSDTSLAGPPPPPPMQQQQQHPQPELTGVGDPQPYPHPQQAPDGMLMMMQGGGPESMDGGADGQQQQQP</sequence>
<dbReference type="EMBL" id="CDMY01000235">
    <property type="protein sequence ID" value="CEL95661.1"/>
    <property type="molecule type" value="Genomic_DNA"/>
</dbReference>
<evidence type="ECO:0000256" key="14">
    <source>
        <dbReference type="SAM" id="MobiDB-lite"/>
    </source>
</evidence>
<feature type="region of interest" description="Disordered" evidence="14">
    <location>
        <begin position="1"/>
        <end position="45"/>
    </location>
</feature>
<feature type="compositionally biased region" description="Polar residues" evidence="14">
    <location>
        <begin position="494"/>
        <end position="518"/>
    </location>
</feature>
<dbReference type="InterPro" id="IPR000253">
    <property type="entry name" value="FHA_dom"/>
</dbReference>
<dbReference type="InterPro" id="IPR017907">
    <property type="entry name" value="Znf_RING_CS"/>
</dbReference>
<keyword evidence="9 13" id="KW-0863">Zinc-finger</keyword>
<dbReference type="GO" id="GO:0008270">
    <property type="term" value="F:zinc ion binding"/>
    <property type="evidence" value="ECO:0007669"/>
    <property type="project" value="UniProtKB-KW"/>
</dbReference>
<evidence type="ECO:0000256" key="13">
    <source>
        <dbReference type="PROSITE-ProRule" id="PRU00175"/>
    </source>
</evidence>
<dbReference type="STRING" id="1169540.A0A0G4EI56"/>
<feature type="compositionally biased region" description="Low complexity" evidence="14">
    <location>
        <begin position="1002"/>
        <end position="1030"/>
    </location>
</feature>
<keyword evidence="6" id="KW-0808">Transferase</keyword>
<dbReference type="PANTHER" id="PTHR23328:SF0">
    <property type="entry name" value="RING-TYPE DOMAIN-CONTAINING PROTEIN"/>
    <property type="match status" value="1"/>
</dbReference>
<evidence type="ECO:0000256" key="11">
    <source>
        <dbReference type="ARBA" id="ARBA00022833"/>
    </source>
</evidence>
<evidence type="ECO:0000256" key="8">
    <source>
        <dbReference type="ARBA" id="ARBA00022763"/>
    </source>
</evidence>
<keyword evidence="10" id="KW-0833">Ubl conjugation pathway</keyword>
<reference evidence="17 18" key="1">
    <citation type="submission" date="2014-11" db="EMBL/GenBank/DDBJ databases">
        <authorList>
            <person name="Zhu J."/>
            <person name="Qi W."/>
            <person name="Song R."/>
        </authorList>
    </citation>
    <scope>NUCLEOTIDE SEQUENCE [LARGE SCALE GENOMIC DNA]</scope>
</reference>
<feature type="region of interest" description="Disordered" evidence="14">
    <location>
        <begin position="1160"/>
        <end position="1230"/>
    </location>
</feature>
<feature type="compositionally biased region" description="Low complexity" evidence="14">
    <location>
        <begin position="578"/>
        <end position="593"/>
    </location>
</feature>
<dbReference type="SMART" id="SM00240">
    <property type="entry name" value="FHA"/>
    <property type="match status" value="2"/>
</dbReference>
<keyword evidence="18" id="KW-1185">Reference proteome</keyword>
<dbReference type="InterPro" id="IPR008984">
    <property type="entry name" value="SMAD_FHA_dom_sf"/>
</dbReference>